<evidence type="ECO:0000313" key="4">
    <source>
        <dbReference type="Proteomes" id="UP000245872"/>
    </source>
</evidence>
<dbReference type="EMBL" id="CP029619">
    <property type="protein sequence ID" value="AWN82271.1"/>
    <property type="molecule type" value="Genomic_DNA"/>
</dbReference>
<dbReference type="Pfam" id="PF00156">
    <property type="entry name" value="Pribosyltran"/>
    <property type="match status" value="1"/>
</dbReference>
<reference evidence="3 4" key="1">
    <citation type="submission" date="2018-05" db="EMBL/GenBank/DDBJ databases">
        <title>Candidatus Cardinium hertigii Genome Assembly.</title>
        <authorList>
            <person name="Showmaker K.C."/>
            <person name="Walden K.O."/>
            <person name="Fields C.J."/>
            <person name="Lambert K.N."/>
            <person name="Hudson M.E."/>
        </authorList>
    </citation>
    <scope>NUCLEOTIDE SEQUENCE [LARGE SCALE GENOMIC DNA]</scope>
    <source>
        <strain evidence="4">cHgTN10</strain>
    </source>
</reference>
<accession>A0A2Z3LAC2</accession>
<dbReference type="OrthoDB" id="9779910at2"/>
<evidence type="ECO:0000256" key="1">
    <source>
        <dbReference type="ARBA" id="ARBA00008007"/>
    </source>
</evidence>
<keyword evidence="4" id="KW-1185">Reference proteome</keyword>
<organism evidence="3 4">
    <name type="scientific">Candidatus Cardinium hertigii</name>
    <dbReference type="NCBI Taxonomy" id="247481"/>
    <lineage>
        <taxon>Bacteria</taxon>
        <taxon>Pseudomonadati</taxon>
        <taxon>Bacteroidota</taxon>
        <taxon>Cytophagia</taxon>
        <taxon>Cytophagales</taxon>
        <taxon>Amoebophilaceae</taxon>
        <taxon>Candidatus Cardinium</taxon>
    </lineage>
</organism>
<evidence type="ECO:0000259" key="2">
    <source>
        <dbReference type="Pfam" id="PF00156"/>
    </source>
</evidence>
<dbReference type="InterPro" id="IPR000836">
    <property type="entry name" value="PRTase_dom"/>
</dbReference>
<dbReference type="InterPro" id="IPR051910">
    <property type="entry name" value="ComF/GntX_DNA_util-trans"/>
</dbReference>
<dbReference type="InterPro" id="IPR029057">
    <property type="entry name" value="PRTase-like"/>
</dbReference>
<gene>
    <name evidence="3" type="ORF">DK880_00974</name>
</gene>
<protein>
    <recommendedName>
        <fullName evidence="2">Phosphoribosyltransferase domain-containing protein</fullName>
    </recommendedName>
</protein>
<evidence type="ECO:0000313" key="3">
    <source>
        <dbReference type="EMBL" id="AWN82271.1"/>
    </source>
</evidence>
<dbReference type="Proteomes" id="UP000245872">
    <property type="component" value="Chromosome"/>
</dbReference>
<dbReference type="CDD" id="cd06223">
    <property type="entry name" value="PRTases_typeI"/>
    <property type="match status" value="1"/>
</dbReference>
<dbReference type="Gene3D" id="3.40.50.2020">
    <property type="match status" value="1"/>
</dbReference>
<sequence length="239" mass="27029">MPIAYIYRIATNYVSGLWDLLFPPLCVGCERKLVQSEAFICTFCFSSFPETSYHRQPDNAMFYRVIEDVAIADAFALYWLRKKSLLERVLVAMKYKNQPNIGLFLGRYYATMLAQTSLIQTIEGIVPIPLHRRRLQERGYNQSGFFAQGLAEVLQIPCYSACVERIRYTPSQTKKSKEERKANLQGVFRVMHPELIQGKHLLLVDDIFTTGATLVSCAKEVLAEGAGPVSMATIAIVEA</sequence>
<dbReference type="SUPFAM" id="SSF53271">
    <property type="entry name" value="PRTase-like"/>
    <property type="match status" value="1"/>
</dbReference>
<dbReference type="AlphaFoldDB" id="A0A2Z3LAC2"/>
<name>A0A2Z3LAC2_9BACT</name>
<dbReference type="KEGG" id="cher:DK880_00974"/>
<comment type="similarity">
    <text evidence="1">Belongs to the ComF/GntX family.</text>
</comment>
<feature type="domain" description="Phosphoribosyltransferase" evidence="2">
    <location>
        <begin position="146"/>
        <end position="233"/>
    </location>
</feature>
<dbReference type="PANTHER" id="PTHR47505:SF1">
    <property type="entry name" value="DNA UTILIZATION PROTEIN YHGH"/>
    <property type="match status" value="1"/>
</dbReference>
<proteinExistence type="inferred from homology"/>
<dbReference type="PANTHER" id="PTHR47505">
    <property type="entry name" value="DNA UTILIZATION PROTEIN YHGH"/>
    <property type="match status" value="1"/>
</dbReference>